<evidence type="ECO:0000256" key="2">
    <source>
        <dbReference type="ARBA" id="ARBA00023125"/>
    </source>
</evidence>
<sequence>MKKTKKHQPPLDGVSGPVQHVPGILDMDDCPESQFMRQAHELNERIKEINCLYGISKIVEKDDISLEEIYQEVIRLIPCSWQYPDITCARCIIHGKTYQTDNYQDTCWKQSADIIAYRDVIGVISVCYLEKTPDSHEGPFLKEERSLINAIAERLGRTSEQKQAEKALFESEQQLKNQNQLLKEKNIALREIMNQVITEKKNLEERVMENVDQFLLPLVDKLKNSGSQIDIGYLNLLEDTLKQLTSAFGSKMARNMPKLTPRENEICNMIRSGLSSKEIARILNISHRSVETYRNYIRKKLGIINQKINLASYLSTLK</sequence>
<accession>A0A1W2ED47</accession>
<dbReference type="OrthoDB" id="6231at2"/>
<evidence type="ECO:0000256" key="4">
    <source>
        <dbReference type="SAM" id="Coils"/>
    </source>
</evidence>
<dbReference type="PANTHER" id="PTHR44688">
    <property type="entry name" value="DNA-BINDING TRANSCRIPTIONAL ACTIVATOR DEVR_DOSR"/>
    <property type="match status" value="1"/>
</dbReference>
<dbReference type="InterPro" id="IPR016032">
    <property type="entry name" value="Sig_transdc_resp-reg_C-effctor"/>
</dbReference>
<dbReference type="STRING" id="1121400.SAMN02746065_12919"/>
<protein>
    <submittedName>
        <fullName evidence="6">Regulatory protein, luxR family</fullName>
    </submittedName>
</protein>
<dbReference type="Proteomes" id="UP000192418">
    <property type="component" value="Unassembled WGS sequence"/>
</dbReference>
<keyword evidence="1" id="KW-0805">Transcription regulation</keyword>
<dbReference type="EMBL" id="FWXY01000029">
    <property type="protein sequence ID" value="SMD07663.1"/>
    <property type="molecule type" value="Genomic_DNA"/>
</dbReference>
<reference evidence="6 7" key="1">
    <citation type="submission" date="2017-04" db="EMBL/GenBank/DDBJ databases">
        <authorList>
            <person name="Afonso C.L."/>
            <person name="Miller P.J."/>
            <person name="Scott M.A."/>
            <person name="Spackman E."/>
            <person name="Goraichik I."/>
            <person name="Dimitrov K.M."/>
            <person name="Suarez D.L."/>
            <person name="Swayne D.E."/>
        </authorList>
    </citation>
    <scope>NUCLEOTIDE SEQUENCE [LARGE SCALE GENOMIC DNA]</scope>
    <source>
        <strain evidence="6 7">DSM 3385</strain>
    </source>
</reference>
<evidence type="ECO:0000313" key="7">
    <source>
        <dbReference type="Proteomes" id="UP000192418"/>
    </source>
</evidence>
<name>A0A1W2ED47_9BACT</name>
<proteinExistence type="predicted"/>
<organism evidence="6 7">
    <name type="scientific">Desulfocicer vacuolatum DSM 3385</name>
    <dbReference type="NCBI Taxonomy" id="1121400"/>
    <lineage>
        <taxon>Bacteria</taxon>
        <taxon>Pseudomonadati</taxon>
        <taxon>Thermodesulfobacteriota</taxon>
        <taxon>Desulfobacteria</taxon>
        <taxon>Desulfobacterales</taxon>
        <taxon>Desulfobacteraceae</taxon>
        <taxon>Desulfocicer</taxon>
    </lineage>
</organism>
<keyword evidence="7" id="KW-1185">Reference proteome</keyword>
<dbReference type="SMART" id="SM00421">
    <property type="entry name" value="HTH_LUXR"/>
    <property type="match status" value="1"/>
</dbReference>
<evidence type="ECO:0000256" key="1">
    <source>
        <dbReference type="ARBA" id="ARBA00023015"/>
    </source>
</evidence>
<dbReference type="InterPro" id="IPR000792">
    <property type="entry name" value="Tscrpt_reg_LuxR_C"/>
</dbReference>
<dbReference type="PRINTS" id="PR00038">
    <property type="entry name" value="HTHLUXR"/>
</dbReference>
<evidence type="ECO:0000259" key="5">
    <source>
        <dbReference type="PROSITE" id="PS50043"/>
    </source>
</evidence>
<evidence type="ECO:0000313" key="6">
    <source>
        <dbReference type="EMBL" id="SMD07663.1"/>
    </source>
</evidence>
<keyword evidence="2" id="KW-0238">DNA-binding</keyword>
<feature type="domain" description="HTH luxR-type" evidence="5">
    <location>
        <begin position="252"/>
        <end position="318"/>
    </location>
</feature>
<evidence type="ECO:0000256" key="3">
    <source>
        <dbReference type="ARBA" id="ARBA00023163"/>
    </source>
</evidence>
<dbReference type="RefSeq" id="WP_084071463.1">
    <property type="nucleotide sequence ID" value="NZ_FWXY01000029.1"/>
</dbReference>
<dbReference type="AlphaFoldDB" id="A0A1W2ED47"/>
<dbReference type="InterPro" id="IPR036388">
    <property type="entry name" value="WH-like_DNA-bd_sf"/>
</dbReference>
<dbReference type="SUPFAM" id="SSF46894">
    <property type="entry name" value="C-terminal effector domain of the bipartite response regulators"/>
    <property type="match status" value="1"/>
</dbReference>
<gene>
    <name evidence="6" type="ORF">SAMN02746065_12919</name>
</gene>
<keyword evidence="4" id="KW-0175">Coiled coil</keyword>
<dbReference type="GO" id="GO:0006355">
    <property type="term" value="P:regulation of DNA-templated transcription"/>
    <property type="evidence" value="ECO:0007669"/>
    <property type="project" value="InterPro"/>
</dbReference>
<dbReference type="PANTHER" id="PTHR44688:SF16">
    <property type="entry name" value="DNA-BINDING TRANSCRIPTIONAL ACTIVATOR DEVR_DOSR"/>
    <property type="match status" value="1"/>
</dbReference>
<dbReference type="CDD" id="cd06170">
    <property type="entry name" value="LuxR_C_like"/>
    <property type="match status" value="1"/>
</dbReference>
<dbReference type="GO" id="GO:0003677">
    <property type="term" value="F:DNA binding"/>
    <property type="evidence" value="ECO:0007669"/>
    <property type="project" value="UniProtKB-KW"/>
</dbReference>
<dbReference type="PROSITE" id="PS50043">
    <property type="entry name" value="HTH_LUXR_2"/>
    <property type="match status" value="1"/>
</dbReference>
<dbReference type="Pfam" id="PF00196">
    <property type="entry name" value="GerE"/>
    <property type="match status" value="1"/>
</dbReference>
<feature type="coiled-coil region" evidence="4">
    <location>
        <begin position="161"/>
        <end position="206"/>
    </location>
</feature>
<dbReference type="Gene3D" id="1.10.10.10">
    <property type="entry name" value="Winged helix-like DNA-binding domain superfamily/Winged helix DNA-binding domain"/>
    <property type="match status" value="1"/>
</dbReference>
<keyword evidence="3" id="KW-0804">Transcription</keyword>